<dbReference type="SUPFAM" id="SSF46689">
    <property type="entry name" value="Homeodomain-like"/>
    <property type="match status" value="1"/>
</dbReference>
<accession>A0A917ISU6</accession>
<dbReference type="InterPro" id="IPR050624">
    <property type="entry name" value="HTH-type_Tx_Regulator"/>
</dbReference>
<protein>
    <submittedName>
        <fullName evidence="4">AcrR family transcriptional regulator</fullName>
    </submittedName>
</protein>
<dbReference type="PROSITE" id="PS50977">
    <property type="entry name" value="HTH_TETR_2"/>
    <property type="match status" value="1"/>
</dbReference>
<dbReference type="AlphaFoldDB" id="A0A917ISU6"/>
<organism evidence="4 5">
    <name type="scientific">Rothia aerolata</name>
    <dbReference type="NCBI Taxonomy" id="1812262"/>
    <lineage>
        <taxon>Bacteria</taxon>
        <taxon>Bacillati</taxon>
        <taxon>Actinomycetota</taxon>
        <taxon>Actinomycetes</taxon>
        <taxon>Micrococcales</taxon>
        <taxon>Micrococcaceae</taxon>
        <taxon>Rothia</taxon>
    </lineage>
</organism>
<feature type="DNA-binding region" description="H-T-H motif" evidence="2">
    <location>
        <begin position="47"/>
        <end position="66"/>
    </location>
</feature>
<proteinExistence type="predicted"/>
<name>A0A917ISU6_9MICC</name>
<sequence length="217" mass="25079">MWKIPTKIRGKVSSTPQKQDRRVRRTQKAIEQAFAELMATKDINSITVSELAEKADIHRATFYSHYSDIPSLYETIQKSVVAGLETIVAPDPERGKNMNGEEVFGMMVDYVYDRKEIFKMLLTRSSTREFFEELAHLFETLYLEIFWSDVTDDITRDDLQVLAKYHVSGCIAVINDWAEKNFADSPERVIQTLAVVDSHFDKLMYRVTKSETSIFDS</sequence>
<comment type="caution">
    <text evidence="4">The sequence shown here is derived from an EMBL/GenBank/DDBJ whole genome shotgun (WGS) entry which is preliminary data.</text>
</comment>
<keyword evidence="1 2" id="KW-0238">DNA-binding</keyword>
<dbReference type="InterPro" id="IPR009057">
    <property type="entry name" value="Homeodomain-like_sf"/>
</dbReference>
<dbReference type="InterPro" id="IPR001647">
    <property type="entry name" value="HTH_TetR"/>
</dbReference>
<dbReference type="Gene3D" id="1.10.357.10">
    <property type="entry name" value="Tetracycline Repressor, domain 2"/>
    <property type="match status" value="1"/>
</dbReference>
<dbReference type="Proteomes" id="UP000600171">
    <property type="component" value="Unassembled WGS sequence"/>
</dbReference>
<evidence type="ECO:0000259" key="3">
    <source>
        <dbReference type="PROSITE" id="PS50977"/>
    </source>
</evidence>
<dbReference type="EMBL" id="BMDC01000001">
    <property type="protein sequence ID" value="GGH61563.1"/>
    <property type="molecule type" value="Genomic_DNA"/>
</dbReference>
<reference evidence="4 5" key="1">
    <citation type="journal article" date="2014" name="Int. J. Syst. Evol. Microbiol.">
        <title>Complete genome sequence of Corynebacterium casei LMG S-19264T (=DSM 44701T), isolated from a smear-ripened cheese.</title>
        <authorList>
            <consortium name="US DOE Joint Genome Institute (JGI-PGF)"/>
            <person name="Walter F."/>
            <person name="Albersmeier A."/>
            <person name="Kalinowski J."/>
            <person name="Ruckert C."/>
        </authorList>
    </citation>
    <scope>NUCLEOTIDE SEQUENCE [LARGE SCALE GENOMIC DNA]</scope>
    <source>
        <strain evidence="4 5">CCM 8669</strain>
    </source>
</reference>
<keyword evidence="5" id="KW-1185">Reference proteome</keyword>
<dbReference type="PANTHER" id="PTHR43479">
    <property type="entry name" value="ACREF/ENVCD OPERON REPRESSOR-RELATED"/>
    <property type="match status" value="1"/>
</dbReference>
<feature type="domain" description="HTH tetR-type" evidence="3">
    <location>
        <begin position="24"/>
        <end position="84"/>
    </location>
</feature>
<evidence type="ECO:0000313" key="4">
    <source>
        <dbReference type="EMBL" id="GGH61563.1"/>
    </source>
</evidence>
<evidence type="ECO:0000256" key="1">
    <source>
        <dbReference type="ARBA" id="ARBA00023125"/>
    </source>
</evidence>
<dbReference type="InterPro" id="IPR039532">
    <property type="entry name" value="TetR_C_Firmicutes"/>
</dbReference>
<dbReference type="PANTHER" id="PTHR43479:SF7">
    <property type="entry name" value="TETR-FAMILY TRANSCRIPTIONAL REGULATOR"/>
    <property type="match status" value="1"/>
</dbReference>
<dbReference type="GO" id="GO:0003677">
    <property type="term" value="F:DNA binding"/>
    <property type="evidence" value="ECO:0007669"/>
    <property type="project" value="UniProtKB-UniRule"/>
</dbReference>
<dbReference type="Pfam" id="PF14278">
    <property type="entry name" value="TetR_C_8"/>
    <property type="match status" value="1"/>
</dbReference>
<gene>
    <name evidence="4" type="ORF">GCM10007359_10850</name>
</gene>
<evidence type="ECO:0000256" key="2">
    <source>
        <dbReference type="PROSITE-ProRule" id="PRU00335"/>
    </source>
</evidence>
<evidence type="ECO:0000313" key="5">
    <source>
        <dbReference type="Proteomes" id="UP000600171"/>
    </source>
</evidence>